<dbReference type="Proteomes" id="UP000283958">
    <property type="component" value="Unassembled WGS sequence"/>
</dbReference>
<evidence type="ECO:0000313" key="2">
    <source>
        <dbReference type="Proteomes" id="UP000283958"/>
    </source>
</evidence>
<accession>A0A415DFZ8</accession>
<gene>
    <name evidence="1" type="ORF">DW105_13080</name>
</gene>
<sequence length="114" mass="13152">MNPKVLKSNNNYPFKNFSGTVWYVAMGDGDISGFMPLKRNNTGFHIDNYYISDDDPSVIDSLLDSLTEAMNNGKFSLTALVHKRHVRDFRRNHFNTTIELSEYDMMQYAPVGYE</sequence>
<protein>
    <recommendedName>
        <fullName evidence="3">N-acetyltransferase</fullName>
    </recommendedName>
</protein>
<reference evidence="1 2" key="1">
    <citation type="submission" date="2018-08" db="EMBL/GenBank/DDBJ databases">
        <title>A genome reference for cultivated species of the human gut microbiota.</title>
        <authorList>
            <person name="Zou Y."/>
            <person name="Xue W."/>
            <person name="Luo G."/>
        </authorList>
    </citation>
    <scope>NUCLEOTIDE SEQUENCE [LARGE SCALE GENOMIC DNA]</scope>
    <source>
        <strain evidence="1 2">AM09-18</strain>
    </source>
</reference>
<organism evidence="1 2">
    <name type="scientific">Phocaeicola vulgatus</name>
    <name type="common">Bacteroides vulgatus</name>
    <dbReference type="NCBI Taxonomy" id="821"/>
    <lineage>
        <taxon>Bacteria</taxon>
        <taxon>Pseudomonadati</taxon>
        <taxon>Bacteroidota</taxon>
        <taxon>Bacteroidia</taxon>
        <taxon>Bacteroidales</taxon>
        <taxon>Bacteroidaceae</taxon>
        <taxon>Phocaeicola</taxon>
    </lineage>
</organism>
<dbReference type="AlphaFoldDB" id="A0A415DFZ8"/>
<comment type="caution">
    <text evidence="1">The sequence shown here is derived from an EMBL/GenBank/DDBJ whole genome shotgun (WGS) entry which is preliminary data.</text>
</comment>
<evidence type="ECO:0000313" key="1">
    <source>
        <dbReference type="EMBL" id="RHJ75257.1"/>
    </source>
</evidence>
<name>A0A415DFZ8_PHOVU</name>
<proteinExistence type="predicted"/>
<evidence type="ECO:0008006" key="3">
    <source>
        <dbReference type="Google" id="ProtNLM"/>
    </source>
</evidence>
<dbReference type="EMBL" id="QRMN01000031">
    <property type="protein sequence ID" value="RHJ75257.1"/>
    <property type="molecule type" value="Genomic_DNA"/>
</dbReference>